<evidence type="ECO:0000256" key="3">
    <source>
        <dbReference type="ARBA" id="ARBA00022679"/>
    </source>
</evidence>
<sequence length="325" mass="35636">MSTTGGKHKRAAIIYFPGRIDRKKLDAAVSLTLSSLSWEPTLWLPTNPDETGGQQALRAVAQNATHLLIAGGDGTVRSVLDALAREEITGVTIGIIPIGTGNALARNLKLELSNINVAVKRGLLGNRHEIDLGLAKAIRPDGERAEFYFSVMGGMGLDAKIMQNTNPKLKKAIGWVAYFEGGIRSIPTLFERMHVTVDNREPRKLKLVSLLIGNAGWLPGNLSLMPDARLDDGLLDLAFIGPRRFWNWIDFWGRVGFANQNIRPNKFGRQLMDATANVKTIENLAGARIRVQPERPVHLQLDGDVLGMVSEVEFVVVPKAITVRV</sequence>
<keyword evidence="6" id="KW-0067">ATP-binding</keyword>
<dbReference type="GO" id="GO:0005886">
    <property type="term" value="C:plasma membrane"/>
    <property type="evidence" value="ECO:0007669"/>
    <property type="project" value="TreeGrafter"/>
</dbReference>
<evidence type="ECO:0000256" key="6">
    <source>
        <dbReference type="ARBA" id="ARBA00022840"/>
    </source>
</evidence>
<dbReference type="EMBL" id="CP007490">
    <property type="protein sequence ID" value="AIC46898.1"/>
    <property type="molecule type" value="Genomic_DNA"/>
</dbReference>
<dbReference type="AlphaFoldDB" id="A0A060JJU8"/>
<comment type="cofactor">
    <cofactor evidence="1">
        <name>Mg(2+)</name>
        <dbReference type="ChEBI" id="CHEBI:18420"/>
    </cofactor>
</comment>
<keyword evidence="11" id="KW-1185">Reference proteome</keyword>
<evidence type="ECO:0000313" key="10">
    <source>
        <dbReference type="EMBL" id="AIC46898.1"/>
    </source>
</evidence>
<gene>
    <name evidence="10" type="ORF">Rhola_00000670</name>
</gene>
<dbReference type="Pfam" id="PF19279">
    <property type="entry name" value="YegS_C"/>
    <property type="match status" value="1"/>
</dbReference>
<dbReference type="InterPro" id="IPR001206">
    <property type="entry name" value="Diacylglycerol_kinase_cat_dom"/>
</dbReference>
<dbReference type="PANTHER" id="PTHR12358:SF106">
    <property type="entry name" value="LIPID KINASE YEGS"/>
    <property type="match status" value="1"/>
</dbReference>
<dbReference type="STRING" id="529884.Rhola_00000670"/>
<dbReference type="GO" id="GO:0005524">
    <property type="term" value="F:ATP binding"/>
    <property type="evidence" value="ECO:0007669"/>
    <property type="project" value="UniProtKB-KW"/>
</dbReference>
<evidence type="ECO:0000256" key="1">
    <source>
        <dbReference type="ARBA" id="ARBA00001946"/>
    </source>
</evidence>
<reference evidence="10 11" key="1">
    <citation type="journal article" date="2014" name="Int. J. Syst. Evol. Microbiol.">
        <title>Rhodoluna lacicola gen. nov., sp. nov., a planktonic freshwater bacterium with stream-lined genome.</title>
        <authorList>
            <person name="Hahn M."/>
            <person name="Schmidt J."/>
            <person name="Taipale S.J."/>
            <person name="Doolittle W.F."/>
            <person name="Koll U."/>
        </authorList>
    </citation>
    <scope>NUCLEOTIDE SEQUENCE [LARGE SCALE GENOMIC DNA]</scope>
    <source>
        <strain evidence="10 11">MWH-Ta8</strain>
    </source>
</reference>
<evidence type="ECO:0000256" key="5">
    <source>
        <dbReference type="ARBA" id="ARBA00022777"/>
    </source>
</evidence>
<dbReference type="GO" id="GO:0016301">
    <property type="term" value="F:kinase activity"/>
    <property type="evidence" value="ECO:0007669"/>
    <property type="project" value="UniProtKB-KW"/>
</dbReference>
<dbReference type="InterPro" id="IPR045540">
    <property type="entry name" value="YegS/DAGK_C"/>
</dbReference>
<dbReference type="Proteomes" id="UP000067708">
    <property type="component" value="Chromosome"/>
</dbReference>
<dbReference type="eggNOG" id="COG1597">
    <property type="taxonomic scope" value="Bacteria"/>
</dbReference>
<dbReference type="RefSeq" id="WP_038501561.1">
    <property type="nucleotide sequence ID" value="NZ_CP007490.1"/>
</dbReference>
<evidence type="ECO:0000256" key="7">
    <source>
        <dbReference type="ARBA" id="ARBA00023209"/>
    </source>
</evidence>
<dbReference type="OrthoDB" id="3171056at2"/>
<dbReference type="HOGENOM" id="CLU_045532_2_2_11"/>
<dbReference type="Gene3D" id="2.60.200.40">
    <property type="match status" value="1"/>
</dbReference>
<keyword evidence="4" id="KW-0547">Nucleotide-binding</keyword>
<dbReference type="SUPFAM" id="SSF111331">
    <property type="entry name" value="NAD kinase/diacylglycerol kinase-like"/>
    <property type="match status" value="1"/>
</dbReference>
<evidence type="ECO:0000313" key="11">
    <source>
        <dbReference type="Proteomes" id="UP000067708"/>
    </source>
</evidence>
<keyword evidence="7" id="KW-0444">Lipid biosynthesis</keyword>
<dbReference type="KEGG" id="rla:Rhola_00000670"/>
<dbReference type="Gene3D" id="3.40.50.10330">
    <property type="entry name" value="Probable inorganic polyphosphate/atp-NAD kinase, domain 1"/>
    <property type="match status" value="1"/>
</dbReference>
<feature type="domain" description="DAGKc" evidence="9">
    <location>
        <begin position="58"/>
        <end position="140"/>
    </location>
</feature>
<dbReference type="GO" id="GO:0008654">
    <property type="term" value="P:phospholipid biosynthetic process"/>
    <property type="evidence" value="ECO:0007669"/>
    <property type="project" value="UniProtKB-KW"/>
</dbReference>
<keyword evidence="8" id="KW-1208">Phospholipid metabolism</keyword>
<dbReference type="PANTHER" id="PTHR12358">
    <property type="entry name" value="SPHINGOSINE KINASE"/>
    <property type="match status" value="1"/>
</dbReference>
<dbReference type="InterPro" id="IPR050187">
    <property type="entry name" value="Lipid_Phosphate_FormReg"/>
</dbReference>
<name>A0A060JJU8_9MICO</name>
<dbReference type="InterPro" id="IPR016064">
    <property type="entry name" value="NAD/diacylglycerol_kinase_sf"/>
</dbReference>
<proteinExistence type="inferred from homology"/>
<dbReference type="Pfam" id="PF00781">
    <property type="entry name" value="DAGK_cat"/>
    <property type="match status" value="1"/>
</dbReference>
<comment type="similarity">
    <text evidence="2">Belongs to the diacylglycerol/lipid kinase family.</text>
</comment>
<keyword evidence="7" id="KW-0443">Lipid metabolism</keyword>
<evidence type="ECO:0000256" key="4">
    <source>
        <dbReference type="ARBA" id="ARBA00022741"/>
    </source>
</evidence>
<evidence type="ECO:0000256" key="8">
    <source>
        <dbReference type="ARBA" id="ARBA00023264"/>
    </source>
</evidence>
<keyword evidence="5 10" id="KW-0418">Kinase</keyword>
<organism evidence="10 11">
    <name type="scientific">Rhodoluna lacicola</name>
    <dbReference type="NCBI Taxonomy" id="529884"/>
    <lineage>
        <taxon>Bacteria</taxon>
        <taxon>Bacillati</taxon>
        <taxon>Actinomycetota</taxon>
        <taxon>Actinomycetes</taxon>
        <taxon>Micrococcales</taxon>
        <taxon>Microbacteriaceae</taxon>
        <taxon>Luna cluster</taxon>
        <taxon>Luna-1 subcluster</taxon>
        <taxon>Rhodoluna</taxon>
    </lineage>
</organism>
<evidence type="ECO:0000256" key="2">
    <source>
        <dbReference type="ARBA" id="ARBA00005983"/>
    </source>
</evidence>
<accession>A0A060JJU8</accession>
<evidence type="ECO:0000259" key="9">
    <source>
        <dbReference type="PROSITE" id="PS50146"/>
    </source>
</evidence>
<dbReference type="PROSITE" id="PS50146">
    <property type="entry name" value="DAGK"/>
    <property type="match status" value="1"/>
</dbReference>
<keyword evidence="3" id="KW-0808">Transferase</keyword>
<protein>
    <submittedName>
        <fullName evidence="10">Sphingosine kinase and enzymes related to eukaryotic diacylglycerol kinase</fullName>
    </submittedName>
</protein>
<dbReference type="InterPro" id="IPR017438">
    <property type="entry name" value="ATP-NAD_kinase_N"/>
</dbReference>
<keyword evidence="7" id="KW-0594">Phospholipid biosynthesis</keyword>